<dbReference type="PANTHER" id="PTHR35317">
    <property type="entry name" value="OS04G0629600 PROTEIN"/>
    <property type="match status" value="1"/>
</dbReference>
<dbReference type="InterPro" id="IPR054722">
    <property type="entry name" value="PolX-like_BBD"/>
</dbReference>
<organism evidence="4 5">
    <name type="scientific">Trifolium subterraneum</name>
    <name type="common">Subterranean clover</name>
    <dbReference type="NCBI Taxonomy" id="3900"/>
    <lineage>
        <taxon>Eukaryota</taxon>
        <taxon>Viridiplantae</taxon>
        <taxon>Streptophyta</taxon>
        <taxon>Embryophyta</taxon>
        <taxon>Tracheophyta</taxon>
        <taxon>Spermatophyta</taxon>
        <taxon>Magnoliopsida</taxon>
        <taxon>eudicotyledons</taxon>
        <taxon>Gunneridae</taxon>
        <taxon>Pentapetalae</taxon>
        <taxon>rosids</taxon>
        <taxon>fabids</taxon>
        <taxon>Fabales</taxon>
        <taxon>Fabaceae</taxon>
        <taxon>Papilionoideae</taxon>
        <taxon>50 kb inversion clade</taxon>
        <taxon>NPAAA clade</taxon>
        <taxon>Hologalegina</taxon>
        <taxon>IRL clade</taxon>
        <taxon>Trifolieae</taxon>
        <taxon>Trifolium</taxon>
    </lineage>
</organism>
<evidence type="ECO:0000259" key="3">
    <source>
        <dbReference type="Pfam" id="PF22936"/>
    </source>
</evidence>
<proteinExistence type="predicted"/>
<dbReference type="Pfam" id="PF14223">
    <property type="entry name" value="Retrotran_gag_2"/>
    <property type="match status" value="1"/>
</dbReference>
<dbReference type="Proteomes" id="UP000242715">
    <property type="component" value="Unassembled WGS sequence"/>
</dbReference>
<feature type="coiled-coil region" evidence="1">
    <location>
        <begin position="26"/>
        <end position="53"/>
    </location>
</feature>
<sequence length="292" mass="32616">MFEKIAYATISKDAWDILQKSYGGDAKVKKVKLQALKRQFELLEMKSDEVIADYFTRVVTLTNQMKNCGSTLNEEEMVEKVLRTLTPKFDHIVVTIEQTKDLSAMLQRRRKVKTVKKKQMWHKMLQHQKMMLASCILTDFNKCLNTKIKLANNDFVVAEGMGNMMIQRSNGKNAVIENVLYVLGVKCNLMSVGQLLEKGFKAVFEGEHVFEPQAPGPGDPGAATSRHSPPPSLVEFLSSVGIESRTLGSIGSENALNTYLNPMVYDLIPTEGKNSTREERGEGREVAAPGSP</sequence>
<keyword evidence="1" id="KW-0175">Coiled coil</keyword>
<dbReference type="Pfam" id="PF22936">
    <property type="entry name" value="Pol_BBD"/>
    <property type="match status" value="1"/>
</dbReference>
<reference evidence="5" key="1">
    <citation type="journal article" date="2017" name="Front. Plant Sci.">
        <title>Climate Clever Clovers: New Paradigm to Reduce the Environmental Footprint of Ruminants by Breeding Low Methanogenic Forages Utilizing Haplotype Variation.</title>
        <authorList>
            <person name="Kaur P."/>
            <person name="Appels R."/>
            <person name="Bayer P.E."/>
            <person name="Keeble-Gagnere G."/>
            <person name="Wang J."/>
            <person name="Hirakawa H."/>
            <person name="Shirasawa K."/>
            <person name="Vercoe P."/>
            <person name="Stefanova K."/>
            <person name="Durmic Z."/>
            <person name="Nichols P."/>
            <person name="Revell C."/>
            <person name="Isobe S.N."/>
            <person name="Edwards D."/>
            <person name="Erskine W."/>
        </authorList>
    </citation>
    <scope>NUCLEOTIDE SEQUENCE [LARGE SCALE GENOMIC DNA]</scope>
    <source>
        <strain evidence="5">cv. Daliak</strain>
    </source>
</reference>
<feature type="region of interest" description="Disordered" evidence="2">
    <location>
        <begin position="211"/>
        <end position="230"/>
    </location>
</feature>
<dbReference type="EMBL" id="DF974337">
    <property type="protein sequence ID" value="GAU47674.1"/>
    <property type="molecule type" value="Genomic_DNA"/>
</dbReference>
<evidence type="ECO:0000256" key="1">
    <source>
        <dbReference type="SAM" id="Coils"/>
    </source>
</evidence>
<evidence type="ECO:0000256" key="2">
    <source>
        <dbReference type="SAM" id="MobiDB-lite"/>
    </source>
</evidence>
<evidence type="ECO:0000313" key="4">
    <source>
        <dbReference type="EMBL" id="GAU47674.1"/>
    </source>
</evidence>
<gene>
    <name evidence="4" type="ORF">TSUD_380280</name>
</gene>
<dbReference type="OrthoDB" id="1429133at2759"/>
<name>A0A2Z6NTW0_TRISU</name>
<protein>
    <recommendedName>
        <fullName evidence="3">Retrovirus-related Pol polyprotein from transposon TNT 1-94-like beta-barrel domain-containing protein</fullName>
    </recommendedName>
</protein>
<feature type="domain" description="Retrovirus-related Pol polyprotein from transposon TNT 1-94-like beta-barrel" evidence="3">
    <location>
        <begin position="130"/>
        <end position="200"/>
    </location>
</feature>
<dbReference type="AlphaFoldDB" id="A0A2Z6NTW0"/>
<keyword evidence="5" id="KW-1185">Reference proteome</keyword>
<evidence type="ECO:0000313" key="5">
    <source>
        <dbReference type="Proteomes" id="UP000242715"/>
    </source>
</evidence>
<dbReference type="PANTHER" id="PTHR35317:SF35">
    <property type="entry name" value="DUF4219 DOMAIN-CONTAINING PROTEIN"/>
    <property type="match status" value="1"/>
</dbReference>
<feature type="region of interest" description="Disordered" evidence="2">
    <location>
        <begin position="270"/>
        <end position="292"/>
    </location>
</feature>
<feature type="compositionally biased region" description="Basic and acidic residues" evidence="2">
    <location>
        <begin position="274"/>
        <end position="285"/>
    </location>
</feature>
<accession>A0A2Z6NTW0</accession>